<keyword evidence="9" id="KW-0121">Carboxypeptidase</keyword>
<dbReference type="PRINTS" id="PR00791">
    <property type="entry name" value="PEPDIPTASEA"/>
</dbReference>
<dbReference type="GO" id="GO:0005886">
    <property type="term" value="C:plasma membrane"/>
    <property type="evidence" value="ECO:0007669"/>
    <property type="project" value="TreeGrafter"/>
</dbReference>
<keyword evidence="9" id="KW-0479">Metal-binding</keyword>
<organism evidence="10 11">
    <name type="scientific">Rhamnusium bicolor</name>
    <dbReference type="NCBI Taxonomy" id="1586634"/>
    <lineage>
        <taxon>Eukaryota</taxon>
        <taxon>Metazoa</taxon>
        <taxon>Ecdysozoa</taxon>
        <taxon>Arthropoda</taxon>
        <taxon>Hexapoda</taxon>
        <taxon>Insecta</taxon>
        <taxon>Pterygota</taxon>
        <taxon>Neoptera</taxon>
        <taxon>Endopterygota</taxon>
        <taxon>Coleoptera</taxon>
        <taxon>Polyphaga</taxon>
        <taxon>Cucujiformia</taxon>
        <taxon>Chrysomeloidea</taxon>
        <taxon>Cerambycidae</taxon>
        <taxon>Lepturinae</taxon>
        <taxon>Rhagiini</taxon>
        <taxon>Rhamnusium</taxon>
    </lineage>
</organism>
<name>A0AAV8ZLU2_9CUCU</name>
<dbReference type="PANTHER" id="PTHR10514">
    <property type="entry name" value="ANGIOTENSIN-CONVERTING ENZYME"/>
    <property type="match status" value="1"/>
</dbReference>
<dbReference type="GO" id="GO:0006508">
    <property type="term" value="P:proteolysis"/>
    <property type="evidence" value="ECO:0007669"/>
    <property type="project" value="UniProtKB-KW"/>
</dbReference>
<keyword evidence="9" id="KW-0378">Hydrolase</keyword>
<evidence type="ECO:0000256" key="7">
    <source>
        <dbReference type="PIRSR" id="PIRSR601548-4"/>
    </source>
</evidence>
<evidence type="ECO:0000313" key="11">
    <source>
        <dbReference type="Proteomes" id="UP001162156"/>
    </source>
</evidence>
<dbReference type="AlphaFoldDB" id="A0AAV8ZLU2"/>
<evidence type="ECO:0000256" key="2">
    <source>
        <dbReference type="ARBA" id="ARBA00022729"/>
    </source>
</evidence>
<dbReference type="GO" id="GO:0004180">
    <property type="term" value="F:carboxypeptidase activity"/>
    <property type="evidence" value="ECO:0007669"/>
    <property type="project" value="UniProtKB-KW"/>
</dbReference>
<proteinExistence type="inferred from homology"/>
<dbReference type="EC" id="3.4.-.-" evidence="9"/>
<evidence type="ECO:0000256" key="3">
    <source>
        <dbReference type="ARBA" id="ARBA00023157"/>
    </source>
</evidence>
<keyword evidence="9" id="KW-0482">Metalloprotease</keyword>
<keyword evidence="9" id="KW-0862">Zinc</keyword>
<keyword evidence="11" id="KW-1185">Reference proteome</keyword>
<dbReference type="GO" id="GO:0008241">
    <property type="term" value="F:peptidyl-dipeptidase activity"/>
    <property type="evidence" value="ECO:0007669"/>
    <property type="project" value="InterPro"/>
</dbReference>
<dbReference type="GO" id="GO:0046872">
    <property type="term" value="F:metal ion binding"/>
    <property type="evidence" value="ECO:0007669"/>
    <property type="project" value="UniProtKB-KW"/>
</dbReference>
<evidence type="ECO:0000256" key="8">
    <source>
        <dbReference type="PROSITE-ProRule" id="PRU01355"/>
    </source>
</evidence>
<sequence>MVEDQTLKAKFDKLTWRRAIVFDWARISDPLARRQLRLLTTNTRASLSDDKYNEVSMEAIIYHLISEMKDIYAHVRACPFKPNYYNNKKLYCDLQLEPDIQRIMAHSRNNRELMHTWKEWHDRIGPQMKNKFMRYVELANQAARINGFLDAGEEMRYIYEDSDFEDELAESFQKLQPLYKHLLTFVRSKLLQKYGSNIIRPDGPLPAHILGNLWAQDWSNIADIVMPYPEYKNIDVTDEMLHQGFTPLRMFQMAEEFFTSIGLKPMPPEFWRHSMLERPNGRKVQCTASAWDFCNKVDFRYDTLYVRST</sequence>
<dbReference type="InterPro" id="IPR001548">
    <property type="entry name" value="Peptidase_M2"/>
</dbReference>
<gene>
    <name evidence="10" type="ORF">NQ314_003585</name>
</gene>
<dbReference type="PANTHER" id="PTHR10514:SF45">
    <property type="entry name" value="ANGIOTENSIN-CONVERTING ENZYME"/>
    <property type="match status" value="1"/>
</dbReference>
<evidence type="ECO:0000256" key="6">
    <source>
        <dbReference type="PIRSR" id="PIRSR601548-2"/>
    </source>
</evidence>
<keyword evidence="2" id="KW-0732">Signal</keyword>
<keyword evidence="4 5" id="KW-0325">Glycoprotein</keyword>
<keyword evidence="3 7" id="KW-1015">Disulfide bond</keyword>
<dbReference type="PROSITE" id="PS52011">
    <property type="entry name" value="PEPTIDASE_M2"/>
    <property type="match status" value="1"/>
</dbReference>
<comment type="caution">
    <text evidence="10">The sequence shown here is derived from an EMBL/GenBank/DDBJ whole genome shotgun (WGS) entry which is preliminary data.</text>
</comment>
<feature type="binding site" evidence="6">
    <location>
        <position position="159"/>
    </location>
    <ligand>
        <name>chloride</name>
        <dbReference type="ChEBI" id="CHEBI:17996"/>
        <label>1</label>
    </ligand>
</feature>
<dbReference type="EMBL" id="JANEYF010001027">
    <property type="protein sequence ID" value="KAJ8966320.1"/>
    <property type="molecule type" value="Genomic_DNA"/>
</dbReference>
<reference evidence="10" key="1">
    <citation type="journal article" date="2023" name="Insect Mol. Biol.">
        <title>Genome sequencing provides insights into the evolution of gene families encoding plant cell wall-degrading enzymes in longhorned beetles.</title>
        <authorList>
            <person name="Shin N.R."/>
            <person name="Okamura Y."/>
            <person name="Kirsch R."/>
            <person name="Pauchet Y."/>
        </authorList>
    </citation>
    <scope>NUCLEOTIDE SEQUENCE</scope>
    <source>
        <strain evidence="10">RBIC_L_NR</strain>
    </source>
</reference>
<evidence type="ECO:0000256" key="5">
    <source>
        <dbReference type="PIRSR" id="PIRSR601548-10"/>
    </source>
</evidence>
<dbReference type="CDD" id="cd06461">
    <property type="entry name" value="M2_ACE"/>
    <property type="match status" value="1"/>
</dbReference>
<feature type="disulfide bond" evidence="7">
    <location>
        <begin position="78"/>
        <end position="92"/>
    </location>
</feature>
<comment type="similarity">
    <text evidence="1 8 9">Belongs to the peptidase M2 family.</text>
</comment>
<protein>
    <recommendedName>
        <fullName evidence="9">Angiotensin-converting enzyme</fullName>
        <ecNumber evidence="9">3.4.-.-</ecNumber>
    </recommendedName>
</protein>
<feature type="glycosylation site" description="N-linked (GlcNAc...) asparagine; partial" evidence="5">
    <location>
        <position position="87"/>
    </location>
</feature>
<dbReference type="Proteomes" id="UP001162156">
    <property type="component" value="Unassembled WGS sequence"/>
</dbReference>
<evidence type="ECO:0000256" key="1">
    <source>
        <dbReference type="ARBA" id="ARBA00008139"/>
    </source>
</evidence>
<dbReference type="GO" id="GO:0008237">
    <property type="term" value="F:metallopeptidase activity"/>
    <property type="evidence" value="ECO:0007669"/>
    <property type="project" value="UniProtKB-KW"/>
</dbReference>
<accession>A0AAV8ZLU2</accession>
<evidence type="ECO:0000256" key="9">
    <source>
        <dbReference type="RuleBase" id="RU361144"/>
    </source>
</evidence>
<dbReference type="SUPFAM" id="SSF55486">
    <property type="entry name" value="Metalloproteases ('zincins'), catalytic domain"/>
    <property type="match status" value="1"/>
</dbReference>
<evidence type="ECO:0000256" key="4">
    <source>
        <dbReference type="ARBA" id="ARBA00023180"/>
    </source>
</evidence>
<evidence type="ECO:0000313" key="10">
    <source>
        <dbReference type="EMBL" id="KAJ8966320.1"/>
    </source>
</evidence>
<dbReference type="Pfam" id="PF01401">
    <property type="entry name" value="Peptidase_M2"/>
    <property type="match status" value="1"/>
</dbReference>
<comment type="caution">
    <text evidence="8">Lacks conserved residue(s) required for the propagation of feature annotation.</text>
</comment>
<keyword evidence="9" id="KW-0645">Protease</keyword>
<comment type="cofactor">
    <cofactor evidence="9">
        <name>Zn(2+)</name>
        <dbReference type="ChEBI" id="CHEBI:29105"/>
    </cofactor>
    <text evidence="9">Binds 1 zinc ion per subunit.</text>
</comment>